<sequence length="280" mass="29704">MSGTARAHGRRTRDPGTVTDLAKYGPWAVIAGGSEGVGAEFARLLAAAGLDLVLVARKPAPLDRTAEECRALGAEVRTVAVDLVDPAAVEQVAAAAAGVEVGLLIYNAGANTCSEPLLDGELADFDRVIALNIGTMMALTQQFGRPMRERRRGGILLVGSMAGYLGSVRHSVYGGVKAFGRIFAESLWLELREFDVDVLELVLGVTRTPAMERVGLNFDVPGLRVAEPADVAREGLEQLPNGPVYVAGGNGDDVARRNHPDRAKVVLGTHRVMQQLMGDR</sequence>
<reference evidence="3 4" key="1">
    <citation type="submission" date="2017-01" db="EMBL/GenBank/DDBJ databases">
        <authorList>
            <consortium name="Urmite Genomes"/>
        </authorList>
    </citation>
    <scope>NUCLEOTIDE SEQUENCE [LARGE SCALE GENOMIC DNA]</scope>
    <source>
        <strain evidence="3 4">AB57</strain>
    </source>
</reference>
<accession>A0A2U3NQ57</accession>
<dbReference type="Proteomes" id="UP000240988">
    <property type="component" value="Unassembled WGS sequence"/>
</dbReference>
<dbReference type="Pfam" id="PF00106">
    <property type="entry name" value="adh_short"/>
    <property type="match status" value="1"/>
</dbReference>
<dbReference type="CDD" id="cd05233">
    <property type="entry name" value="SDR_c"/>
    <property type="match status" value="1"/>
</dbReference>
<dbReference type="STRING" id="1841860.GCA_900157375_01461"/>
<organism evidence="3 4">
    <name type="scientific">Mycobacterium rhizamassiliense</name>
    <dbReference type="NCBI Taxonomy" id="1841860"/>
    <lineage>
        <taxon>Bacteria</taxon>
        <taxon>Bacillati</taxon>
        <taxon>Actinomycetota</taxon>
        <taxon>Actinomycetes</taxon>
        <taxon>Mycobacteriales</taxon>
        <taxon>Mycobacteriaceae</taxon>
        <taxon>Mycobacterium</taxon>
    </lineage>
</organism>
<dbReference type="InterPro" id="IPR051019">
    <property type="entry name" value="VLCFA-Steroid_DH"/>
</dbReference>
<dbReference type="PANTHER" id="PTHR43899:SF13">
    <property type="entry name" value="RH59310P"/>
    <property type="match status" value="1"/>
</dbReference>
<comment type="similarity">
    <text evidence="1">Belongs to the short-chain dehydrogenases/reductases (SDR) family.</text>
</comment>
<dbReference type="PANTHER" id="PTHR43899">
    <property type="entry name" value="RH59310P"/>
    <property type="match status" value="1"/>
</dbReference>
<dbReference type="SUPFAM" id="SSF51735">
    <property type="entry name" value="NAD(P)-binding Rossmann-fold domains"/>
    <property type="match status" value="1"/>
</dbReference>
<protein>
    <submittedName>
        <fullName evidence="3">Short-chain dehydrogenase</fullName>
    </submittedName>
</protein>
<evidence type="ECO:0000313" key="4">
    <source>
        <dbReference type="Proteomes" id="UP000240988"/>
    </source>
</evidence>
<dbReference type="InterPro" id="IPR002347">
    <property type="entry name" value="SDR_fam"/>
</dbReference>
<dbReference type="InterPro" id="IPR036291">
    <property type="entry name" value="NAD(P)-bd_dom_sf"/>
</dbReference>
<dbReference type="GO" id="GO:0016491">
    <property type="term" value="F:oxidoreductase activity"/>
    <property type="evidence" value="ECO:0007669"/>
    <property type="project" value="UniProtKB-KW"/>
</dbReference>
<name>A0A2U3NQ57_9MYCO</name>
<dbReference type="Gene3D" id="3.40.50.720">
    <property type="entry name" value="NAD(P)-binding Rossmann-like Domain"/>
    <property type="match status" value="1"/>
</dbReference>
<dbReference type="PRINTS" id="PR00081">
    <property type="entry name" value="GDHRDH"/>
</dbReference>
<dbReference type="EMBL" id="FUFA01000002">
    <property type="protein sequence ID" value="SPM33656.1"/>
    <property type="molecule type" value="Genomic_DNA"/>
</dbReference>
<gene>
    <name evidence="3" type="ORF">MRAB57_1460</name>
</gene>
<evidence type="ECO:0000256" key="1">
    <source>
        <dbReference type="ARBA" id="ARBA00006484"/>
    </source>
</evidence>
<evidence type="ECO:0000256" key="2">
    <source>
        <dbReference type="ARBA" id="ARBA00023002"/>
    </source>
</evidence>
<dbReference type="AlphaFoldDB" id="A0A2U3NQ57"/>
<proteinExistence type="inferred from homology"/>
<keyword evidence="4" id="KW-1185">Reference proteome</keyword>
<evidence type="ECO:0000313" key="3">
    <source>
        <dbReference type="EMBL" id="SPM33656.1"/>
    </source>
</evidence>
<keyword evidence="2" id="KW-0560">Oxidoreductase</keyword>